<dbReference type="Proteomes" id="UP000701341">
    <property type="component" value="Unassembled WGS sequence"/>
</dbReference>
<evidence type="ECO:0000256" key="5">
    <source>
        <dbReference type="ARBA" id="ARBA00023027"/>
    </source>
</evidence>
<keyword evidence="8" id="KW-1185">Reference proteome</keyword>
<gene>
    <name evidence="7" type="ORF">PCG10_008237</name>
</gene>
<keyword evidence="4" id="KW-0862">Zinc</keyword>
<evidence type="ECO:0000256" key="4">
    <source>
        <dbReference type="ARBA" id="ARBA00022833"/>
    </source>
</evidence>
<evidence type="ECO:0000256" key="3">
    <source>
        <dbReference type="ARBA" id="ARBA00022723"/>
    </source>
</evidence>
<evidence type="ECO:0000256" key="1">
    <source>
        <dbReference type="ARBA" id="ARBA00001947"/>
    </source>
</evidence>
<dbReference type="GO" id="GO:0046872">
    <property type="term" value="F:metal ion binding"/>
    <property type="evidence" value="ECO:0007669"/>
    <property type="project" value="UniProtKB-KW"/>
</dbReference>
<comment type="similarity">
    <text evidence="2">Belongs to the zinc-containing alcohol dehydrogenase family.</text>
</comment>
<dbReference type="InterPro" id="IPR011032">
    <property type="entry name" value="GroES-like_sf"/>
</dbReference>
<evidence type="ECO:0000313" key="8">
    <source>
        <dbReference type="Proteomes" id="UP000701341"/>
    </source>
</evidence>
<keyword evidence="3" id="KW-0479">Metal-binding</keyword>
<comment type="caution">
    <text evidence="7">The sequence shown here is derived from an EMBL/GenBank/DDBJ whole genome shotgun (WGS) entry which is preliminary data.</text>
</comment>
<reference evidence="7" key="1">
    <citation type="submission" date="2020-02" db="EMBL/GenBank/DDBJ databases">
        <authorList>
            <person name="Lichtner F.J."/>
        </authorList>
    </citation>
    <scope>NUCLEOTIDE SEQUENCE</scope>
    <source>
        <strain evidence="7">G10</strain>
    </source>
</reference>
<dbReference type="EMBL" id="JAAOZQ010000061">
    <property type="protein sequence ID" value="KAF7521622.1"/>
    <property type="molecule type" value="Genomic_DNA"/>
</dbReference>
<name>A0A9P5GIC5_PENCR</name>
<dbReference type="Pfam" id="PF08240">
    <property type="entry name" value="ADH_N"/>
    <property type="match status" value="1"/>
</dbReference>
<protein>
    <recommendedName>
        <fullName evidence="6">Alcohol dehydrogenase-like N-terminal domain-containing protein</fullName>
    </recommendedName>
</protein>
<keyword evidence="5" id="KW-0520">NAD</keyword>
<dbReference type="InterPro" id="IPR013154">
    <property type="entry name" value="ADH-like_N"/>
</dbReference>
<evidence type="ECO:0000256" key="2">
    <source>
        <dbReference type="ARBA" id="ARBA00008072"/>
    </source>
</evidence>
<dbReference type="AlphaFoldDB" id="A0A9P5GIC5"/>
<dbReference type="PANTHER" id="PTHR42813">
    <property type="entry name" value="ZINC-TYPE ALCOHOL DEHYDROGENASE-LIKE"/>
    <property type="match status" value="1"/>
</dbReference>
<feature type="domain" description="Alcohol dehydrogenase-like N-terminal" evidence="6">
    <location>
        <begin position="33"/>
        <end position="95"/>
    </location>
</feature>
<accession>A0A9P5GIC5</accession>
<dbReference type="Gene3D" id="3.90.180.10">
    <property type="entry name" value="Medium-chain alcohol dehydrogenases, catalytic domain"/>
    <property type="match status" value="1"/>
</dbReference>
<organism evidence="7 8">
    <name type="scientific">Penicillium crustosum</name>
    <name type="common">Blue mold fungus</name>
    <dbReference type="NCBI Taxonomy" id="36656"/>
    <lineage>
        <taxon>Eukaryota</taxon>
        <taxon>Fungi</taxon>
        <taxon>Dikarya</taxon>
        <taxon>Ascomycota</taxon>
        <taxon>Pezizomycotina</taxon>
        <taxon>Eurotiomycetes</taxon>
        <taxon>Eurotiomycetidae</taxon>
        <taxon>Eurotiales</taxon>
        <taxon>Aspergillaceae</taxon>
        <taxon>Penicillium</taxon>
    </lineage>
</organism>
<dbReference type="SUPFAM" id="SSF50129">
    <property type="entry name" value="GroES-like"/>
    <property type="match status" value="1"/>
</dbReference>
<sequence length="161" mass="17498">MALARTMRALLFSGIPFERSVGDMSVPTIQESTDAIVRVTASALCGSDFHIYRGTRVPQAPSDPIVVGHEVMGMISEISSGVNFLSVGNSVVIPDRIDDGHLLPEPETYTTYGSAQLGVAKVRAAYYLLIPVANISTLNSRVRARAFRQQWPDPSAEQQHL</sequence>
<dbReference type="PANTHER" id="PTHR42813:SF3">
    <property type="entry name" value="GLUTATHIONE-INDEPENDENT FORMALDEHYDE DEHYDROGENASE"/>
    <property type="match status" value="1"/>
</dbReference>
<comment type="cofactor">
    <cofactor evidence="1">
        <name>Zn(2+)</name>
        <dbReference type="ChEBI" id="CHEBI:29105"/>
    </cofactor>
</comment>
<proteinExistence type="inferred from homology"/>
<evidence type="ECO:0000313" key="7">
    <source>
        <dbReference type="EMBL" id="KAF7521622.1"/>
    </source>
</evidence>
<evidence type="ECO:0000259" key="6">
    <source>
        <dbReference type="Pfam" id="PF08240"/>
    </source>
</evidence>